<evidence type="ECO:0000313" key="4">
    <source>
        <dbReference type="EMBL" id="MBO1265769.1"/>
    </source>
</evidence>
<evidence type="ECO:0000256" key="2">
    <source>
        <dbReference type="ARBA" id="ARBA00025265"/>
    </source>
</evidence>
<evidence type="ECO:0000256" key="3">
    <source>
        <dbReference type="HAMAP-Rule" id="MF_00262"/>
    </source>
</evidence>
<keyword evidence="5" id="KW-1185">Reference proteome</keyword>
<dbReference type="SUPFAM" id="SSF55229">
    <property type="entry name" value="Cell division protein MinE topological specificity domain"/>
    <property type="match status" value="1"/>
</dbReference>
<reference evidence="4" key="1">
    <citation type="submission" date="2021-03" db="EMBL/GenBank/DDBJ databases">
        <title>Proteiniclasticum marinus sp. nov., isolated from tidal flat sediment.</title>
        <authorList>
            <person name="Namirimu T."/>
            <person name="Yang J.-A."/>
            <person name="Yang S.-H."/>
            <person name="Kim Y.-J."/>
            <person name="Kwon K.K."/>
        </authorList>
    </citation>
    <scope>NUCLEOTIDE SEQUENCE</scope>
    <source>
        <strain evidence="4">SCR006</strain>
    </source>
</reference>
<dbReference type="HAMAP" id="MF_00262">
    <property type="entry name" value="MinE"/>
    <property type="match status" value="1"/>
</dbReference>
<protein>
    <recommendedName>
        <fullName evidence="3">Cell division topological specificity factor</fullName>
    </recommendedName>
</protein>
<comment type="similarity">
    <text evidence="1 3">Belongs to the MinE family.</text>
</comment>
<dbReference type="RefSeq" id="WP_207600291.1">
    <property type="nucleotide sequence ID" value="NZ_JAFNJU010000009.1"/>
</dbReference>
<keyword evidence="3 4" id="KW-0132">Cell division</keyword>
<dbReference type="InterPro" id="IPR036707">
    <property type="entry name" value="MinE_sf"/>
</dbReference>
<dbReference type="Proteomes" id="UP000664218">
    <property type="component" value="Unassembled WGS sequence"/>
</dbReference>
<comment type="function">
    <text evidence="2 3">Prevents the cell division inhibition by proteins MinC and MinD at internal division sites while permitting inhibition at polar sites. This ensures cell division at the proper site by restricting the formation of a division septum at the midpoint of the long axis of the cell.</text>
</comment>
<dbReference type="AlphaFoldDB" id="A0A939KHQ9"/>
<dbReference type="GO" id="GO:0051301">
    <property type="term" value="P:cell division"/>
    <property type="evidence" value="ECO:0007669"/>
    <property type="project" value="UniProtKB-KW"/>
</dbReference>
<organism evidence="4 5">
    <name type="scientific">Proteiniclasticum aestuarii</name>
    <dbReference type="NCBI Taxonomy" id="2817862"/>
    <lineage>
        <taxon>Bacteria</taxon>
        <taxon>Bacillati</taxon>
        <taxon>Bacillota</taxon>
        <taxon>Clostridia</taxon>
        <taxon>Eubacteriales</taxon>
        <taxon>Clostridiaceae</taxon>
        <taxon>Proteiniclasticum</taxon>
    </lineage>
</organism>
<evidence type="ECO:0000313" key="5">
    <source>
        <dbReference type="Proteomes" id="UP000664218"/>
    </source>
</evidence>
<name>A0A939KHQ9_9CLOT</name>
<proteinExistence type="inferred from homology"/>
<dbReference type="InterPro" id="IPR005527">
    <property type="entry name" value="MinE"/>
</dbReference>
<keyword evidence="3" id="KW-0131">Cell cycle</keyword>
<dbReference type="GO" id="GO:0032955">
    <property type="term" value="P:regulation of division septum assembly"/>
    <property type="evidence" value="ECO:0007669"/>
    <property type="project" value="InterPro"/>
</dbReference>
<dbReference type="Gene3D" id="3.30.1070.10">
    <property type="entry name" value="Cell division topological specificity factor MinE"/>
    <property type="match status" value="1"/>
</dbReference>
<sequence length="87" mass="9933">MDIFGFFKKKSGSKDTAKDRLKLILMHDRGDVSPELLENIKNDILEVLRRYVEVDADQELDLQITQTDSEYGSVPALVANIPIKKKK</sequence>
<comment type="caution">
    <text evidence="4">The sequence shown here is derived from an EMBL/GenBank/DDBJ whole genome shotgun (WGS) entry which is preliminary data.</text>
</comment>
<dbReference type="NCBIfam" id="TIGR01215">
    <property type="entry name" value="minE"/>
    <property type="match status" value="1"/>
</dbReference>
<accession>A0A939KHQ9</accession>
<gene>
    <name evidence="3 4" type="primary">minE</name>
    <name evidence="4" type="ORF">J3A84_12085</name>
</gene>
<dbReference type="EMBL" id="JAFNJU010000009">
    <property type="protein sequence ID" value="MBO1265769.1"/>
    <property type="molecule type" value="Genomic_DNA"/>
</dbReference>
<evidence type="ECO:0000256" key="1">
    <source>
        <dbReference type="ARBA" id="ARBA00008168"/>
    </source>
</evidence>
<dbReference type="Pfam" id="PF03776">
    <property type="entry name" value="MinE"/>
    <property type="match status" value="1"/>
</dbReference>